<dbReference type="RefSeq" id="WP_091823515.1">
    <property type="nucleotide sequence ID" value="NZ_FNRJ01000002.1"/>
</dbReference>
<dbReference type="InterPro" id="IPR007684">
    <property type="entry name" value="Znf_Ogr/Delta"/>
</dbReference>
<keyword evidence="4" id="KW-1185">Reference proteome</keyword>
<evidence type="ECO:0000313" key="4">
    <source>
        <dbReference type="Proteomes" id="UP000242469"/>
    </source>
</evidence>
<dbReference type="Proteomes" id="UP000242469">
    <property type="component" value="Unassembled WGS sequence"/>
</dbReference>
<evidence type="ECO:0000313" key="3">
    <source>
        <dbReference type="EMBL" id="SEA28980.1"/>
    </source>
</evidence>
<feature type="domain" description="Zinc finger Ogr/Delta-type" evidence="2">
    <location>
        <begin position="9"/>
        <end position="54"/>
    </location>
</feature>
<accession>A0A1H3ZZ97</accession>
<dbReference type="AlphaFoldDB" id="A0A1H3ZZ97"/>
<dbReference type="EMBL" id="FNRJ01000002">
    <property type="protein sequence ID" value="SEA28980.1"/>
    <property type="molecule type" value="Genomic_DNA"/>
</dbReference>
<gene>
    <name evidence="3" type="ORF">SAMN02745729_102218</name>
</gene>
<sequence>MSGSVYKLRCPHCHHGLRVRNSVAMHPLLRSTYLQCTNVGCGATFRGQMEITHSMSPSGCPNPEIDLPLADAAIRQAAIERENSKQMDIDDLLQDDAVQGEQV</sequence>
<feature type="region of interest" description="Disordered" evidence="1">
    <location>
        <begin position="81"/>
        <end position="103"/>
    </location>
</feature>
<proteinExistence type="predicted"/>
<reference evidence="4" key="1">
    <citation type="submission" date="2016-10" db="EMBL/GenBank/DDBJ databases">
        <authorList>
            <person name="Varghese N."/>
            <person name="Submissions S."/>
        </authorList>
    </citation>
    <scope>NUCLEOTIDE SEQUENCE [LARGE SCALE GENOMIC DNA]</scope>
    <source>
        <strain evidence="4">DSM 11526</strain>
    </source>
</reference>
<protein>
    <submittedName>
        <fullName evidence="3">Ogr/Delta-like zinc finger</fullName>
    </submittedName>
</protein>
<organism evidence="3 4">
    <name type="scientific">Marinobacterium iners DSM 11526</name>
    <dbReference type="NCBI Taxonomy" id="1122198"/>
    <lineage>
        <taxon>Bacteria</taxon>
        <taxon>Pseudomonadati</taxon>
        <taxon>Pseudomonadota</taxon>
        <taxon>Gammaproteobacteria</taxon>
        <taxon>Oceanospirillales</taxon>
        <taxon>Oceanospirillaceae</taxon>
        <taxon>Marinobacterium</taxon>
    </lineage>
</organism>
<evidence type="ECO:0000259" key="2">
    <source>
        <dbReference type="Pfam" id="PF04606"/>
    </source>
</evidence>
<name>A0A1H3ZZ97_9GAMM</name>
<dbReference type="STRING" id="1122198.SAMN02745729_102218"/>
<evidence type="ECO:0000256" key="1">
    <source>
        <dbReference type="SAM" id="MobiDB-lite"/>
    </source>
</evidence>
<dbReference type="OrthoDB" id="7362772at2"/>
<dbReference type="Pfam" id="PF04606">
    <property type="entry name" value="Ogr_Delta"/>
    <property type="match status" value="1"/>
</dbReference>